<dbReference type="AlphaFoldDB" id="A0A916JQM2"/>
<organism evidence="1 2">
    <name type="scientific">Parvicella tangerina</name>
    <dbReference type="NCBI Taxonomy" id="2829795"/>
    <lineage>
        <taxon>Bacteria</taxon>
        <taxon>Pseudomonadati</taxon>
        <taxon>Bacteroidota</taxon>
        <taxon>Flavobacteriia</taxon>
        <taxon>Flavobacteriales</taxon>
        <taxon>Parvicellaceae</taxon>
        <taxon>Parvicella</taxon>
    </lineage>
</organism>
<dbReference type="RefSeq" id="WP_258543558.1">
    <property type="nucleotide sequence ID" value="NZ_OU015584.1"/>
</dbReference>
<protein>
    <submittedName>
        <fullName evidence="1">Uncharacterized protein</fullName>
    </submittedName>
</protein>
<gene>
    <name evidence="1" type="ORF">CRYO30217_03379</name>
</gene>
<dbReference type="KEGG" id="ptan:CRYO30217_03379"/>
<sequence length="122" mass="14315">MSSQDVSMAIARIYYEVEDQLYSLSKSNVQWEVFQQLKKDASLVGLNLQLDASLTLQDWYEQLKLLLTDLLTNGDVRNFLYRIDVSEKKIRQIADLSIDDLCILVLEREFRKVCIQKHFSPR</sequence>
<proteinExistence type="predicted"/>
<accession>A0A916JQM2</accession>
<evidence type="ECO:0000313" key="1">
    <source>
        <dbReference type="EMBL" id="CAG5087063.1"/>
    </source>
</evidence>
<reference evidence="1" key="1">
    <citation type="submission" date="2021-04" db="EMBL/GenBank/DDBJ databases">
        <authorList>
            <person name="Rodrigo-Torres L."/>
            <person name="Arahal R. D."/>
            <person name="Lucena T."/>
        </authorList>
    </citation>
    <scope>NUCLEOTIDE SEQUENCE</scope>
    <source>
        <strain evidence="1">AS29M-1</strain>
    </source>
</reference>
<name>A0A916JQM2_9FLAO</name>
<keyword evidence="2" id="KW-1185">Reference proteome</keyword>
<dbReference type="EMBL" id="OU015584">
    <property type="protein sequence ID" value="CAG5087063.1"/>
    <property type="molecule type" value="Genomic_DNA"/>
</dbReference>
<dbReference type="Proteomes" id="UP000683507">
    <property type="component" value="Chromosome"/>
</dbReference>
<evidence type="ECO:0000313" key="2">
    <source>
        <dbReference type="Proteomes" id="UP000683507"/>
    </source>
</evidence>